<comment type="cofactor">
    <cofactor evidence="1">
        <name>FAD</name>
        <dbReference type="ChEBI" id="CHEBI:57692"/>
    </cofactor>
</comment>
<reference evidence="5" key="1">
    <citation type="submission" date="2018-12" db="EMBL/GenBank/DDBJ databases">
        <title>Novel natural products biosynthetic potential of the class Ktedonobacteria.</title>
        <authorList>
            <person name="Zheng Y."/>
            <person name="Saitou A."/>
            <person name="Wang C.M."/>
            <person name="Toyoda A."/>
            <person name="Minakuchi Y."/>
            <person name="Sekiguchi Y."/>
            <person name="Ueda K."/>
            <person name="Takano H."/>
            <person name="Sakai Y."/>
            <person name="Yokota A."/>
            <person name="Yabe S."/>
        </authorList>
    </citation>
    <scope>NUCLEOTIDE SEQUENCE</scope>
    <source>
        <strain evidence="5">COM3</strain>
    </source>
</reference>
<dbReference type="InterPro" id="IPR036188">
    <property type="entry name" value="FAD/NAD-bd_sf"/>
</dbReference>
<dbReference type="PANTHER" id="PTHR43004">
    <property type="entry name" value="TRK SYSTEM POTASSIUM UPTAKE PROTEIN"/>
    <property type="match status" value="1"/>
</dbReference>
<dbReference type="GO" id="GO:0016709">
    <property type="term" value="F:oxidoreductase activity, acting on paired donors, with incorporation or reduction of molecular oxygen, NAD(P)H as one donor, and incorporation of one atom of oxygen"/>
    <property type="evidence" value="ECO:0007669"/>
    <property type="project" value="UniProtKB-ARBA"/>
</dbReference>
<dbReference type="InterPro" id="IPR002938">
    <property type="entry name" value="FAD-bd"/>
</dbReference>
<dbReference type="SUPFAM" id="SSF51905">
    <property type="entry name" value="FAD/NAD(P)-binding domain"/>
    <property type="match status" value="1"/>
</dbReference>
<gene>
    <name evidence="5" type="ORF">KTC_29160</name>
</gene>
<evidence type="ECO:0000256" key="3">
    <source>
        <dbReference type="ARBA" id="ARBA00022827"/>
    </source>
</evidence>
<organism evidence="5">
    <name type="scientific">Thermosporothrix sp. COM3</name>
    <dbReference type="NCBI Taxonomy" id="2490863"/>
    <lineage>
        <taxon>Bacteria</taxon>
        <taxon>Bacillati</taxon>
        <taxon>Chloroflexota</taxon>
        <taxon>Ktedonobacteria</taxon>
        <taxon>Ktedonobacterales</taxon>
        <taxon>Thermosporotrichaceae</taxon>
        <taxon>Thermosporothrix</taxon>
    </lineage>
</organism>
<dbReference type="Pfam" id="PF01494">
    <property type="entry name" value="FAD_binding_3"/>
    <property type="match status" value="1"/>
</dbReference>
<dbReference type="AlphaFoldDB" id="A0A455SPP4"/>
<dbReference type="InterPro" id="IPR050641">
    <property type="entry name" value="RIFMO-like"/>
</dbReference>
<evidence type="ECO:0000256" key="1">
    <source>
        <dbReference type="ARBA" id="ARBA00001974"/>
    </source>
</evidence>
<evidence type="ECO:0000313" key="5">
    <source>
        <dbReference type="EMBL" id="BBH88165.1"/>
    </source>
</evidence>
<keyword evidence="2" id="KW-0285">Flavoprotein</keyword>
<accession>A0A455SPP4</accession>
<keyword evidence="3" id="KW-0274">FAD</keyword>
<dbReference type="GO" id="GO:0071949">
    <property type="term" value="F:FAD binding"/>
    <property type="evidence" value="ECO:0007669"/>
    <property type="project" value="InterPro"/>
</dbReference>
<proteinExistence type="predicted"/>
<evidence type="ECO:0000256" key="2">
    <source>
        <dbReference type="ARBA" id="ARBA00022630"/>
    </source>
</evidence>
<dbReference type="Gene3D" id="3.50.50.60">
    <property type="entry name" value="FAD/NAD(P)-binding domain"/>
    <property type="match status" value="1"/>
</dbReference>
<feature type="domain" description="FAD-binding" evidence="4">
    <location>
        <begin position="7"/>
        <end position="71"/>
    </location>
</feature>
<name>A0A455SPP4_9CHLR</name>
<sequence>MEMKPIPVLIVGGGTVGLSASLFLSHHHIPSLLVERHPRPSSHPRARGLNTRSMELYREIGLEKVIYANETALVKSGGISVEKRLLPPLHIIALRRGRLYMLDSKAKGPLLI</sequence>
<evidence type="ECO:0000259" key="4">
    <source>
        <dbReference type="Pfam" id="PF01494"/>
    </source>
</evidence>
<dbReference type="PANTHER" id="PTHR43004:SF19">
    <property type="entry name" value="BINDING MONOOXYGENASE, PUTATIVE (JCVI)-RELATED"/>
    <property type="match status" value="1"/>
</dbReference>
<dbReference type="EMBL" id="AP019376">
    <property type="protein sequence ID" value="BBH88165.1"/>
    <property type="molecule type" value="Genomic_DNA"/>
</dbReference>
<protein>
    <recommendedName>
        <fullName evidence="4">FAD-binding domain-containing protein</fullName>
    </recommendedName>
</protein>